<evidence type="ECO:0000313" key="6">
    <source>
        <dbReference type="EMBL" id="VDK54041.1"/>
    </source>
</evidence>
<sequence>MQTIENTISLNFVLVFCLIISGADAFLGHSQNITIYGQVGCDKYAQRGVTVELREYDRFPDVDDVLASTITGRSGKFKLVGREKELMTIEPYLRIIHHCVNGAHKEECNATFEYPIPRKYIGQIYHMGIINLSIITQRHSIKCVEEGGKRYYI</sequence>
<reference evidence="6 7" key="2">
    <citation type="submission" date="2018-11" db="EMBL/GenBank/DDBJ databases">
        <authorList>
            <consortium name="Pathogen Informatics"/>
        </authorList>
    </citation>
    <scope>NUCLEOTIDE SEQUENCE [LARGE SCALE GENOMIC DNA]</scope>
</reference>
<dbReference type="GO" id="GO:0009986">
    <property type="term" value="C:cell surface"/>
    <property type="evidence" value="ECO:0007669"/>
    <property type="project" value="InterPro"/>
</dbReference>
<evidence type="ECO:0000256" key="3">
    <source>
        <dbReference type="ARBA" id="ARBA00022525"/>
    </source>
</evidence>
<organism evidence="8">
    <name type="scientific">Anisakis simplex</name>
    <name type="common">Herring worm</name>
    <dbReference type="NCBI Taxonomy" id="6269"/>
    <lineage>
        <taxon>Eukaryota</taxon>
        <taxon>Metazoa</taxon>
        <taxon>Ecdysozoa</taxon>
        <taxon>Nematoda</taxon>
        <taxon>Chromadorea</taxon>
        <taxon>Rhabditida</taxon>
        <taxon>Spirurina</taxon>
        <taxon>Ascaridomorpha</taxon>
        <taxon>Ascaridoidea</taxon>
        <taxon>Anisakidae</taxon>
        <taxon>Anisakis</taxon>
        <taxon>Anisakis simplex complex</taxon>
    </lineage>
</organism>
<keyword evidence="7" id="KW-1185">Reference proteome</keyword>
<protein>
    <submittedName>
        <fullName evidence="8">Transthyretin-like family protein</fullName>
    </submittedName>
</protein>
<keyword evidence="4 5" id="KW-0732">Signal</keyword>
<dbReference type="AlphaFoldDB" id="A0A0M3K3U5"/>
<evidence type="ECO:0000313" key="7">
    <source>
        <dbReference type="Proteomes" id="UP000267096"/>
    </source>
</evidence>
<gene>
    <name evidence="6" type="ORF">ASIM_LOCUS15043</name>
</gene>
<dbReference type="Pfam" id="PF01060">
    <property type="entry name" value="TTR-52"/>
    <property type="match status" value="1"/>
</dbReference>
<evidence type="ECO:0000256" key="1">
    <source>
        <dbReference type="ARBA" id="ARBA00004613"/>
    </source>
</evidence>
<name>A0A0M3K3U5_ANISI</name>
<dbReference type="PANTHER" id="PTHR21700">
    <property type="entry name" value="TRANSTHYRETIN-LIKE FAMILY PROTEIN-RELATED"/>
    <property type="match status" value="1"/>
</dbReference>
<evidence type="ECO:0000256" key="4">
    <source>
        <dbReference type="ARBA" id="ARBA00022729"/>
    </source>
</evidence>
<dbReference type="InterPro" id="IPR001534">
    <property type="entry name" value="Transthyretin-like"/>
</dbReference>
<feature type="signal peptide" evidence="5">
    <location>
        <begin position="1"/>
        <end position="25"/>
    </location>
</feature>
<evidence type="ECO:0000313" key="8">
    <source>
        <dbReference type="WBParaSite" id="ASIM_0001563601-mRNA-1"/>
    </source>
</evidence>
<comment type="similarity">
    <text evidence="2">Belongs to the nematode transthyretin-like family.</text>
</comment>
<dbReference type="WBParaSite" id="ASIM_0001563601-mRNA-1">
    <property type="protein sequence ID" value="ASIM_0001563601-mRNA-1"/>
    <property type="gene ID" value="ASIM_0001563601"/>
</dbReference>
<accession>A0A0M3K3U5</accession>
<evidence type="ECO:0000256" key="5">
    <source>
        <dbReference type="SAM" id="SignalP"/>
    </source>
</evidence>
<evidence type="ECO:0000256" key="2">
    <source>
        <dbReference type="ARBA" id="ARBA00010112"/>
    </source>
</evidence>
<dbReference type="OrthoDB" id="5826894at2759"/>
<dbReference type="EMBL" id="UYRR01032074">
    <property type="protein sequence ID" value="VDK54041.1"/>
    <property type="molecule type" value="Genomic_DNA"/>
</dbReference>
<dbReference type="Proteomes" id="UP000267096">
    <property type="component" value="Unassembled WGS sequence"/>
</dbReference>
<reference evidence="8" key="1">
    <citation type="submission" date="2017-02" db="UniProtKB">
        <authorList>
            <consortium name="WormBaseParasite"/>
        </authorList>
    </citation>
    <scope>IDENTIFICATION</scope>
</reference>
<dbReference type="GO" id="GO:0005576">
    <property type="term" value="C:extracellular region"/>
    <property type="evidence" value="ECO:0007669"/>
    <property type="project" value="UniProtKB-SubCell"/>
</dbReference>
<feature type="chain" id="PRO_5043121212" evidence="5">
    <location>
        <begin position="26"/>
        <end position="153"/>
    </location>
</feature>
<dbReference type="PANTHER" id="PTHR21700:SF30">
    <property type="entry name" value="TRANSTHYRETIN-LIKE FAMILY PROTEIN"/>
    <property type="match status" value="1"/>
</dbReference>
<comment type="subcellular location">
    <subcellularLocation>
        <location evidence="1">Secreted</location>
    </subcellularLocation>
</comment>
<proteinExistence type="inferred from homology"/>
<dbReference type="InterPro" id="IPR038479">
    <property type="entry name" value="Transthyretin-like_sf"/>
</dbReference>
<dbReference type="Gene3D" id="2.60.40.3330">
    <property type="match status" value="1"/>
</dbReference>
<keyword evidence="3" id="KW-0964">Secreted</keyword>